<dbReference type="PROSITE" id="PS50975">
    <property type="entry name" value="ATP_GRASP"/>
    <property type="match status" value="1"/>
</dbReference>
<keyword evidence="1" id="KW-0547">Nucleotide-binding</keyword>
<dbReference type="SUPFAM" id="SSF56059">
    <property type="entry name" value="Glutathione synthetase ATP-binding domain-like"/>
    <property type="match status" value="1"/>
</dbReference>
<keyword evidence="1" id="KW-0067">ATP-binding</keyword>
<dbReference type="EMBL" id="BAAAFZ010000055">
    <property type="protein sequence ID" value="GAA0593910.1"/>
    <property type="molecule type" value="Genomic_DNA"/>
</dbReference>
<dbReference type="Pfam" id="PF15632">
    <property type="entry name" value="ATPgrasp_Ter"/>
    <property type="match status" value="1"/>
</dbReference>
<organism evidence="3 4">
    <name type="scientific">Craurococcus roseus</name>
    <dbReference type="NCBI Taxonomy" id="77585"/>
    <lineage>
        <taxon>Bacteria</taxon>
        <taxon>Pseudomonadati</taxon>
        <taxon>Pseudomonadota</taxon>
        <taxon>Alphaproteobacteria</taxon>
        <taxon>Acetobacterales</taxon>
        <taxon>Acetobacteraceae</taxon>
        <taxon>Craurococcus</taxon>
    </lineage>
</organism>
<gene>
    <name evidence="3" type="ORF">GCM10009416_35350</name>
</gene>
<dbReference type="InterPro" id="IPR011761">
    <property type="entry name" value="ATP-grasp"/>
</dbReference>
<evidence type="ECO:0000313" key="4">
    <source>
        <dbReference type="Proteomes" id="UP001501588"/>
    </source>
</evidence>
<comment type="caution">
    <text evidence="3">The sequence shown here is derived from an EMBL/GenBank/DDBJ whole genome shotgun (WGS) entry which is preliminary data.</text>
</comment>
<dbReference type="Proteomes" id="UP001501588">
    <property type="component" value="Unassembled WGS sequence"/>
</dbReference>
<dbReference type="Gene3D" id="3.30.470.20">
    <property type="entry name" value="ATP-grasp fold, B domain"/>
    <property type="match status" value="1"/>
</dbReference>
<name>A0ABN1FMJ6_9PROT</name>
<reference evidence="3 4" key="1">
    <citation type="journal article" date="2019" name="Int. J. Syst. Evol. Microbiol.">
        <title>The Global Catalogue of Microorganisms (GCM) 10K type strain sequencing project: providing services to taxonomists for standard genome sequencing and annotation.</title>
        <authorList>
            <consortium name="The Broad Institute Genomics Platform"/>
            <consortium name="The Broad Institute Genome Sequencing Center for Infectious Disease"/>
            <person name="Wu L."/>
            <person name="Ma J."/>
        </authorList>
    </citation>
    <scope>NUCLEOTIDE SEQUENCE [LARGE SCALE GENOMIC DNA]</scope>
    <source>
        <strain evidence="3 4">JCM 9933</strain>
    </source>
</reference>
<evidence type="ECO:0000313" key="3">
    <source>
        <dbReference type="EMBL" id="GAA0593910.1"/>
    </source>
</evidence>
<feature type="domain" description="ATP-grasp" evidence="2">
    <location>
        <begin position="121"/>
        <end position="314"/>
    </location>
</feature>
<accession>A0ABN1FMJ6</accession>
<evidence type="ECO:0000256" key="1">
    <source>
        <dbReference type="PROSITE-ProRule" id="PRU00409"/>
    </source>
</evidence>
<protein>
    <recommendedName>
        <fullName evidence="2">ATP-grasp domain-containing protein</fullName>
    </recommendedName>
</protein>
<sequence>MKTPSETLPLACVMGDMDLVRPLGLAGIACAVVAAPGSPPVHSRFTRTAIPWKDFWEGGEELVEALVRFGSAQPEPPVLYFQEDSQLLLVSRQRERLARAFRFVVADPELVEDFVDKGRFQALAERHGLPVPATRRVHPAAGGRPADFGLRFPVVVKPLTRDRRWSAIGGAGKAVRAETPEALRDLWPRLSAAGAELLVQELIPGPETRMESYHVYVDERGGVAGEFTGRKVRTLPPSLGHSTALELSEAPDVAVLGRALVRKLGLRGVAKLDFKRAPDGTLHLLEINPRFNLWHHLGAVAGVNLPALVHADMCGSPRPAVSPARAGATWCRPLDDWRAARAAGVPVSEWLPWMLRCDANASLDWRDPMPCLNGEVYQRARRLSGGWLRRLRPRAPETAPRDAGA</sequence>
<dbReference type="RefSeq" id="WP_343896702.1">
    <property type="nucleotide sequence ID" value="NZ_BAAAFZ010000055.1"/>
</dbReference>
<keyword evidence="4" id="KW-1185">Reference proteome</keyword>
<evidence type="ECO:0000259" key="2">
    <source>
        <dbReference type="PROSITE" id="PS50975"/>
    </source>
</evidence>
<proteinExistence type="predicted"/>